<dbReference type="PROSITE" id="PS50937">
    <property type="entry name" value="HTH_MERR_2"/>
    <property type="match status" value="1"/>
</dbReference>
<reference evidence="5 6" key="1">
    <citation type="submission" date="2018-08" db="EMBL/GenBank/DDBJ databases">
        <title>Genome sequence of Methylocystis hirsuta CSC1, a methanotroph able to accumulate PHAs.</title>
        <authorList>
            <person name="Bordel S."/>
            <person name="Rodriguez E."/>
            <person name="Gancedo J."/>
            <person name="Munoz R."/>
        </authorList>
    </citation>
    <scope>NUCLEOTIDE SEQUENCE [LARGE SCALE GENOMIC DNA]</scope>
    <source>
        <strain evidence="5 6">CSC1</strain>
    </source>
</reference>
<dbReference type="InterPro" id="IPR047057">
    <property type="entry name" value="MerR_fam"/>
</dbReference>
<comment type="caution">
    <text evidence="5">The sequence shown here is derived from an EMBL/GenBank/DDBJ whole genome shotgun (WGS) entry which is preliminary data.</text>
</comment>
<evidence type="ECO:0000313" key="6">
    <source>
        <dbReference type="Proteomes" id="UP000268623"/>
    </source>
</evidence>
<dbReference type="Pfam" id="PF09278">
    <property type="entry name" value="MerR-DNA-bind"/>
    <property type="match status" value="1"/>
</dbReference>
<dbReference type="RefSeq" id="WP_123177231.1">
    <property type="nucleotide sequence ID" value="NZ_QWDD01000001.1"/>
</dbReference>
<dbReference type="PANTHER" id="PTHR30204">
    <property type="entry name" value="REDOX-CYCLING DRUG-SENSING TRANSCRIPTIONAL ACTIVATOR SOXR"/>
    <property type="match status" value="1"/>
</dbReference>
<dbReference type="Gene3D" id="1.10.1660.10">
    <property type="match status" value="1"/>
</dbReference>
<dbReference type="Proteomes" id="UP000268623">
    <property type="component" value="Unassembled WGS sequence"/>
</dbReference>
<dbReference type="GO" id="GO:0003677">
    <property type="term" value="F:DNA binding"/>
    <property type="evidence" value="ECO:0007669"/>
    <property type="project" value="UniProtKB-KW"/>
</dbReference>
<dbReference type="OrthoDB" id="9802944at2"/>
<evidence type="ECO:0000313" key="5">
    <source>
        <dbReference type="EMBL" id="RNJ51360.1"/>
    </source>
</evidence>
<name>A0A3M9XWR5_9HYPH</name>
<dbReference type="AlphaFoldDB" id="A0A3M9XWR5"/>
<keyword evidence="3" id="KW-0804">Transcription</keyword>
<dbReference type="PROSITE" id="PS00552">
    <property type="entry name" value="HTH_MERR_1"/>
    <property type="match status" value="1"/>
</dbReference>
<dbReference type="EMBL" id="QWDD01000001">
    <property type="protein sequence ID" value="RNJ51360.1"/>
    <property type="molecule type" value="Genomic_DNA"/>
</dbReference>
<dbReference type="CDD" id="cd04785">
    <property type="entry name" value="HTH_CadR-PbrR-like"/>
    <property type="match status" value="1"/>
</dbReference>
<dbReference type="InterPro" id="IPR000551">
    <property type="entry name" value="MerR-type_HTH_dom"/>
</dbReference>
<gene>
    <name evidence="5" type="ORF">D1O30_18940</name>
</gene>
<dbReference type="InterPro" id="IPR009061">
    <property type="entry name" value="DNA-bd_dom_put_sf"/>
</dbReference>
<dbReference type="PRINTS" id="PR00040">
    <property type="entry name" value="HTHMERR"/>
</dbReference>
<feature type="domain" description="HTH merR-type" evidence="4">
    <location>
        <begin position="1"/>
        <end position="72"/>
    </location>
</feature>
<dbReference type="InterPro" id="IPR015358">
    <property type="entry name" value="Tscrpt_reg_MerR_DNA-bd"/>
</dbReference>
<dbReference type="GO" id="GO:0003700">
    <property type="term" value="F:DNA-binding transcription factor activity"/>
    <property type="evidence" value="ECO:0007669"/>
    <property type="project" value="InterPro"/>
</dbReference>
<dbReference type="SMART" id="SM00422">
    <property type="entry name" value="HTH_MERR"/>
    <property type="match status" value="1"/>
</dbReference>
<dbReference type="Pfam" id="PF00376">
    <property type="entry name" value="MerR"/>
    <property type="match status" value="1"/>
</dbReference>
<evidence type="ECO:0000256" key="1">
    <source>
        <dbReference type="ARBA" id="ARBA00023015"/>
    </source>
</evidence>
<evidence type="ECO:0000259" key="4">
    <source>
        <dbReference type="PROSITE" id="PS50937"/>
    </source>
</evidence>
<organism evidence="5 6">
    <name type="scientific">Methylocystis hirsuta</name>
    <dbReference type="NCBI Taxonomy" id="369798"/>
    <lineage>
        <taxon>Bacteria</taxon>
        <taxon>Pseudomonadati</taxon>
        <taxon>Pseudomonadota</taxon>
        <taxon>Alphaproteobacteria</taxon>
        <taxon>Hyphomicrobiales</taxon>
        <taxon>Methylocystaceae</taxon>
        <taxon>Methylocystis</taxon>
    </lineage>
</organism>
<evidence type="ECO:0000256" key="3">
    <source>
        <dbReference type="ARBA" id="ARBA00023163"/>
    </source>
</evidence>
<dbReference type="SUPFAM" id="SSF46955">
    <property type="entry name" value="Putative DNA-binding domain"/>
    <property type="match status" value="1"/>
</dbReference>
<sequence length="158" mass="17060">MQPFSIGQLAAATGVNLETVRYYERIDLMPSPARTASGRRAYEEGHIRRLAFIRRARGLGFSIEQIRALLALAEPSRASCAEVREIAQAHLEEVRAKLADLARLESILAETVSRCSGDPAPSCPVLDMLAASKGAPINQSAKIDHPVLAQCSGYSTAK</sequence>
<keyword evidence="1" id="KW-0805">Transcription regulation</keyword>
<keyword evidence="6" id="KW-1185">Reference proteome</keyword>
<evidence type="ECO:0000256" key="2">
    <source>
        <dbReference type="ARBA" id="ARBA00023125"/>
    </source>
</evidence>
<protein>
    <submittedName>
        <fullName evidence="5">MerR family transcriptional regulator</fullName>
    </submittedName>
</protein>
<keyword evidence="2" id="KW-0238">DNA-binding</keyword>
<accession>A0A3M9XWR5</accession>
<proteinExistence type="predicted"/>
<dbReference type="PANTHER" id="PTHR30204:SF92">
    <property type="entry name" value="HTH-TYPE TRANSCRIPTIONAL REGULATOR ZNTR"/>
    <property type="match status" value="1"/>
</dbReference>